<protein>
    <submittedName>
        <fullName evidence="1">Uncharacterized protein</fullName>
    </submittedName>
</protein>
<reference evidence="1" key="1">
    <citation type="submission" date="2014-09" db="EMBL/GenBank/DDBJ databases">
        <authorList>
            <person name="Magalhaes I.L.F."/>
            <person name="Oliveira U."/>
            <person name="Santos F.R."/>
            <person name="Vidigal T.H.D.A."/>
            <person name="Brescovit A.D."/>
            <person name="Santos A.J."/>
        </authorList>
    </citation>
    <scope>NUCLEOTIDE SEQUENCE</scope>
    <source>
        <tissue evidence="1">Shoot tissue taken approximately 20 cm above the soil surface</tissue>
    </source>
</reference>
<evidence type="ECO:0000313" key="1">
    <source>
        <dbReference type="EMBL" id="JAD19039.1"/>
    </source>
</evidence>
<proteinExistence type="predicted"/>
<dbReference type="AlphaFoldDB" id="A0A0A8XYH7"/>
<dbReference type="EMBL" id="GBRH01278856">
    <property type="protein sequence ID" value="JAD19039.1"/>
    <property type="molecule type" value="Transcribed_RNA"/>
</dbReference>
<name>A0A0A8XYH7_ARUDO</name>
<accession>A0A0A8XYH7</accession>
<reference evidence="1" key="2">
    <citation type="journal article" date="2015" name="Data Brief">
        <title>Shoot transcriptome of the giant reed, Arundo donax.</title>
        <authorList>
            <person name="Barrero R.A."/>
            <person name="Guerrero F.D."/>
            <person name="Moolhuijzen P."/>
            <person name="Goolsby J.A."/>
            <person name="Tidwell J."/>
            <person name="Bellgard S.E."/>
            <person name="Bellgard M.I."/>
        </authorList>
    </citation>
    <scope>NUCLEOTIDE SEQUENCE</scope>
    <source>
        <tissue evidence="1">Shoot tissue taken approximately 20 cm above the soil surface</tissue>
    </source>
</reference>
<organism evidence="1">
    <name type="scientific">Arundo donax</name>
    <name type="common">Giant reed</name>
    <name type="synonym">Donax arundinaceus</name>
    <dbReference type="NCBI Taxonomy" id="35708"/>
    <lineage>
        <taxon>Eukaryota</taxon>
        <taxon>Viridiplantae</taxon>
        <taxon>Streptophyta</taxon>
        <taxon>Embryophyta</taxon>
        <taxon>Tracheophyta</taxon>
        <taxon>Spermatophyta</taxon>
        <taxon>Magnoliopsida</taxon>
        <taxon>Liliopsida</taxon>
        <taxon>Poales</taxon>
        <taxon>Poaceae</taxon>
        <taxon>PACMAD clade</taxon>
        <taxon>Arundinoideae</taxon>
        <taxon>Arundineae</taxon>
        <taxon>Arundo</taxon>
    </lineage>
</organism>
<sequence>MVCFTFIQKYLRPGPQARCASKAKVKSQLVYVMEILKWRNLLLTGNGGIEIELNPRSS</sequence>